<keyword evidence="1" id="KW-0472">Membrane</keyword>
<dbReference type="RefSeq" id="WP_127085163.1">
    <property type="nucleotide sequence ID" value="NZ_RSCL01000021.1"/>
</dbReference>
<feature type="transmembrane region" description="Helical" evidence="1">
    <location>
        <begin position="12"/>
        <end position="33"/>
    </location>
</feature>
<organism evidence="2 3">
    <name type="scientific">Dulcicalothrix desertica PCC 7102</name>
    <dbReference type="NCBI Taxonomy" id="232991"/>
    <lineage>
        <taxon>Bacteria</taxon>
        <taxon>Bacillati</taxon>
        <taxon>Cyanobacteriota</taxon>
        <taxon>Cyanophyceae</taxon>
        <taxon>Nostocales</taxon>
        <taxon>Calotrichaceae</taxon>
        <taxon>Dulcicalothrix</taxon>
    </lineage>
</organism>
<evidence type="ECO:0000313" key="3">
    <source>
        <dbReference type="Proteomes" id="UP000271624"/>
    </source>
</evidence>
<sequence>MNIITTPIANNTLTIASFLTGATLSSILIGWLVKTGSLPLKTMMAYTEGQLRFIRVWVKIALVIGVIVPLVLLITSWSNSIVRQFLVSYIVVVVVQLVCEVSFSRWLVKSVVVVIGTIYTIFRLWQVWEGLHLTSYSQPELGLLWLVMLFWVANIIMLIFMAIPSILPDKNENQPFSP</sequence>
<evidence type="ECO:0000256" key="1">
    <source>
        <dbReference type="SAM" id="Phobius"/>
    </source>
</evidence>
<proteinExistence type="predicted"/>
<reference evidence="2" key="2">
    <citation type="journal article" date="2019" name="Genome Biol. Evol.">
        <title>Day and night: Metabolic profiles and evolutionary relationships of six axenic non-marine cyanobacteria.</title>
        <authorList>
            <person name="Will S.E."/>
            <person name="Henke P."/>
            <person name="Boedeker C."/>
            <person name="Huang S."/>
            <person name="Brinkmann H."/>
            <person name="Rohde M."/>
            <person name="Jarek M."/>
            <person name="Friedl T."/>
            <person name="Seufert S."/>
            <person name="Schumacher M."/>
            <person name="Overmann J."/>
            <person name="Neumann-Schaal M."/>
            <person name="Petersen J."/>
        </authorList>
    </citation>
    <scope>NUCLEOTIDE SEQUENCE [LARGE SCALE GENOMIC DNA]</scope>
    <source>
        <strain evidence="2">PCC 7102</strain>
    </source>
</reference>
<protein>
    <submittedName>
        <fullName evidence="2">Uncharacterized protein</fullName>
    </submittedName>
</protein>
<keyword evidence="1" id="KW-0812">Transmembrane</keyword>
<feature type="transmembrane region" description="Helical" evidence="1">
    <location>
        <begin position="145"/>
        <end position="167"/>
    </location>
</feature>
<feature type="transmembrane region" description="Helical" evidence="1">
    <location>
        <begin position="81"/>
        <end position="99"/>
    </location>
</feature>
<reference evidence="2" key="1">
    <citation type="submission" date="2018-12" db="EMBL/GenBank/DDBJ databases">
        <authorList>
            <person name="Will S."/>
            <person name="Neumann-Schaal M."/>
            <person name="Henke P."/>
        </authorList>
    </citation>
    <scope>NUCLEOTIDE SEQUENCE</scope>
    <source>
        <strain evidence="2">PCC 7102</strain>
    </source>
</reference>
<dbReference type="AlphaFoldDB" id="A0A433V4K6"/>
<accession>A0A433V4K6</accession>
<gene>
    <name evidence="2" type="ORF">DSM106972_070380</name>
</gene>
<evidence type="ECO:0000313" key="2">
    <source>
        <dbReference type="EMBL" id="RUT01032.1"/>
    </source>
</evidence>
<dbReference type="Proteomes" id="UP000271624">
    <property type="component" value="Unassembled WGS sequence"/>
</dbReference>
<dbReference type="EMBL" id="RSCL01000021">
    <property type="protein sequence ID" value="RUT01032.1"/>
    <property type="molecule type" value="Genomic_DNA"/>
</dbReference>
<comment type="caution">
    <text evidence="2">The sequence shown here is derived from an EMBL/GenBank/DDBJ whole genome shotgun (WGS) entry which is preliminary data.</text>
</comment>
<keyword evidence="3" id="KW-1185">Reference proteome</keyword>
<feature type="transmembrane region" description="Helical" evidence="1">
    <location>
        <begin position="106"/>
        <end position="125"/>
    </location>
</feature>
<keyword evidence="1" id="KW-1133">Transmembrane helix</keyword>
<feature type="transmembrane region" description="Helical" evidence="1">
    <location>
        <begin position="54"/>
        <end position="75"/>
    </location>
</feature>
<name>A0A433V4K6_9CYAN</name>
<dbReference type="OrthoDB" id="581918at2"/>